<evidence type="ECO:0000313" key="3">
    <source>
        <dbReference type="Proteomes" id="UP000625780"/>
    </source>
</evidence>
<keyword evidence="1" id="KW-0472">Membrane</keyword>
<name>A0ABQ1R3E4_9FLAO</name>
<protein>
    <submittedName>
        <fullName evidence="2">Uncharacterized protein</fullName>
    </submittedName>
</protein>
<reference evidence="3" key="1">
    <citation type="journal article" date="2019" name="Int. J. Syst. Evol. Microbiol.">
        <title>The Global Catalogue of Microorganisms (GCM) 10K type strain sequencing project: providing services to taxonomists for standard genome sequencing and annotation.</title>
        <authorList>
            <consortium name="The Broad Institute Genomics Platform"/>
            <consortium name="The Broad Institute Genome Sequencing Center for Infectious Disease"/>
            <person name="Wu L."/>
            <person name="Ma J."/>
        </authorList>
    </citation>
    <scope>NUCLEOTIDE SEQUENCE [LARGE SCALE GENOMIC DNA]</scope>
    <source>
        <strain evidence="3">CGMCC 1.12606</strain>
    </source>
</reference>
<organism evidence="2 3">
    <name type="scientific">Muriicola marianensis</name>
    <dbReference type="NCBI Taxonomy" id="1324801"/>
    <lineage>
        <taxon>Bacteria</taxon>
        <taxon>Pseudomonadati</taxon>
        <taxon>Bacteroidota</taxon>
        <taxon>Flavobacteriia</taxon>
        <taxon>Flavobacteriales</taxon>
        <taxon>Flavobacteriaceae</taxon>
        <taxon>Muriicola</taxon>
    </lineage>
</organism>
<sequence length="88" mass="10133">MKQGNSIDLTFHDMCISRNFALKIDIMFSTGQLIFAALFVLVFASIIVISYKKDKDLHQKNYKGVKWVGIVFVLFVIILFGLKYLLKN</sequence>
<comment type="caution">
    <text evidence="2">The sequence shown here is derived from an EMBL/GenBank/DDBJ whole genome shotgun (WGS) entry which is preliminary data.</text>
</comment>
<evidence type="ECO:0000313" key="2">
    <source>
        <dbReference type="EMBL" id="GGD56629.1"/>
    </source>
</evidence>
<keyword evidence="1" id="KW-1133">Transmembrane helix</keyword>
<feature type="transmembrane region" description="Helical" evidence="1">
    <location>
        <begin position="64"/>
        <end position="86"/>
    </location>
</feature>
<proteinExistence type="predicted"/>
<gene>
    <name evidence="2" type="ORF">GCM10011361_23970</name>
</gene>
<accession>A0ABQ1R3E4</accession>
<dbReference type="EMBL" id="BMFH01000002">
    <property type="protein sequence ID" value="GGD56629.1"/>
    <property type="molecule type" value="Genomic_DNA"/>
</dbReference>
<dbReference type="Proteomes" id="UP000625780">
    <property type="component" value="Unassembled WGS sequence"/>
</dbReference>
<keyword evidence="3" id="KW-1185">Reference proteome</keyword>
<feature type="transmembrane region" description="Helical" evidence="1">
    <location>
        <begin position="33"/>
        <end position="52"/>
    </location>
</feature>
<keyword evidence="1" id="KW-0812">Transmembrane</keyword>
<evidence type="ECO:0000256" key="1">
    <source>
        <dbReference type="SAM" id="Phobius"/>
    </source>
</evidence>